<dbReference type="GO" id="GO:0048193">
    <property type="term" value="P:Golgi vesicle transport"/>
    <property type="evidence" value="ECO:0007669"/>
    <property type="project" value="TreeGrafter"/>
</dbReference>
<dbReference type="AlphaFoldDB" id="A0A9P4JX36"/>
<feature type="compositionally biased region" description="Polar residues" evidence="3">
    <location>
        <begin position="29"/>
        <end position="43"/>
    </location>
</feature>
<name>A0A9P4JX36_9PLEO</name>
<reference evidence="4" key="1">
    <citation type="journal article" date="2020" name="Stud. Mycol.">
        <title>101 Dothideomycetes genomes: a test case for predicting lifestyles and emergence of pathogens.</title>
        <authorList>
            <person name="Haridas S."/>
            <person name="Albert R."/>
            <person name="Binder M."/>
            <person name="Bloem J."/>
            <person name="Labutti K."/>
            <person name="Salamov A."/>
            <person name="Andreopoulos B."/>
            <person name="Baker S."/>
            <person name="Barry K."/>
            <person name="Bills G."/>
            <person name="Bluhm B."/>
            <person name="Cannon C."/>
            <person name="Castanera R."/>
            <person name="Culley D."/>
            <person name="Daum C."/>
            <person name="Ezra D."/>
            <person name="Gonzalez J."/>
            <person name="Henrissat B."/>
            <person name="Kuo A."/>
            <person name="Liang C."/>
            <person name="Lipzen A."/>
            <person name="Lutzoni F."/>
            <person name="Magnuson J."/>
            <person name="Mondo S."/>
            <person name="Nolan M."/>
            <person name="Ohm R."/>
            <person name="Pangilinan J."/>
            <person name="Park H.-J."/>
            <person name="Ramirez L."/>
            <person name="Alfaro M."/>
            <person name="Sun H."/>
            <person name="Tritt A."/>
            <person name="Yoshinaga Y."/>
            <person name="Zwiers L.-H."/>
            <person name="Turgeon B."/>
            <person name="Goodwin S."/>
            <person name="Spatafora J."/>
            <person name="Crous P."/>
            <person name="Grigoriev I."/>
        </authorList>
    </citation>
    <scope>NUCLEOTIDE SEQUENCE</scope>
    <source>
        <strain evidence="4">ATCC 74209</strain>
    </source>
</reference>
<dbReference type="GO" id="GO:0005829">
    <property type="term" value="C:cytosol"/>
    <property type="evidence" value="ECO:0007669"/>
    <property type="project" value="GOC"/>
</dbReference>
<gene>
    <name evidence="4" type="ORF">GQ43DRAFT_365338</name>
</gene>
<comment type="caution">
    <text evidence="4">The sequence shown here is derived from an EMBL/GenBank/DDBJ whole genome shotgun (WGS) entry which is preliminary data.</text>
</comment>
<dbReference type="GO" id="GO:0032456">
    <property type="term" value="P:endocytic recycling"/>
    <property type="evidence" value="ECO:0007669"/>
    <property type="project" value="TreeGrafter"/>
</dbReference>
<dbReference type="GO" id="GO:1990745">
    <property type="term" value="C:EARP complex"/>
    <property type="evidence" value="ECO:0007669"/>
    <property type="project" value="TreeGrafter"/>
</dbReference>
<keyword evidence="2" id="KW-0653">Protein transport</keyword>
<comment type="subcellular location">
    <subcellularLocation>
        <location evidence="2">Golgi apparatus</location>
        <location evidence="2">trans-Golgi network</location>
    </subcellularLocation>
</comment>
<protein>
    <recommendedName>
        <fullName evidence="2">Vacuolar protein sorting-associated protein 51 homolog</fullName>
    </recommendedName>
</protein>
<dbReference type="PANTHER" id="PTHR15954">
    <property type="entry name" value="VACUOLAR PROTEIN SORTING-ASSOCIATED PROTEIN 51 HOMOLOG"/>
    <property type="match status" value="1"/>
</dbReference>
<comment type="function">
    <text evidence="2">Acts as component of the GARP complex that is involved in retrograde transport from early and late endosomes to the trans-Golgi network (TGN).</text>
</comment>
<accession>A0A9P4JX36</accession>
<dbReference type="GO" id="GO:0006869">
    <property type="term" value="P:lipid transport"/>
    <property type="evidence" value="ECO:0007669"/>
    <property type="project" value="UniProtKB-UniRule"/>
</dbReference>
<evidence type="ECO:0000313" key="4">
    <source>
        <dbReference type="EMBL" id="KAF2204118.1"/>
    </source>
</evidence>
<evidence type="ECO:0000313" key="5">
    <source>
        <dbReference type="Proteomes" id="UP000799536"/>
    </source>
</evidence>
<keyword evidence="5" id="KW-1185">Reference proteome</keyword>
<dbReference type="GO" id="GO:0042147">
    <property type="term" value="P:retrograde transport, endosome to Golgi"/>
    <property type="evidence" value="ECO:0007669"/>
    <property type="project" value="UniProtKB-UniRule"/>
</dbReference>
<dbReference type="GO" id="GO:0016020">
    <property type="term" value="C:membrane"/>
    <property type="evidence" value="ECO:0007669"/>
    <property type="project" value="TreeGrafter"/>
</dbReference>
<dbReference type="Proteomes" id="UP000799536">
    <property type="component" value="Unassembled WGS sequence"/>
</dbReference>
<dbReference type="GO" id="GO:0007030">
    <property type="term" value="P:Golgi organization"/>
    <property type="evidence" value="ECO:0007669"/>
    <property type="project" value="UniProtKB-UniRule"/>
</dbReference>
<evidence type="ECO:0000256" key="3">
    <source>
        <dbReference type="SAM" id="MobiDB-lite"/>
    </source>
</evidence>
<dbReference type="OrthoDB" id="203678at2759"/>
<comment type="subunit">
    <text evidence="2">Component of the Golgi-associated retrograde protein (GARP) complex.</text>
</comment>
<comment type="similarity">
    <text evidence="1 2">Belongs to the VPS51 family.</text>
</comment>
<organism evidence="4 5">
    <name type="scientific">Delitschia confertaspora ATCC 74209</name>
    <dbReference type="NCBI Taxonomy" id="1513339"/>
    <lineage>
        <taxon>Eukaryota</taxon>
        <taxon>Fungi</taxon>
        <taxon>Dikarya</taxon>
        <taxon>Ascomycota</taxon>
        <taxon>Pezizomycotina</taxon>
        <taxon>Dothideomycetes</taxon>
        <taxon>Pleosporomycetidae</taxon>
        <taxon>Pleosporales</taxon>
        <taxon>Delitschiaceae</taxon>
        <taxon>Delitschia</taxon>
    </lineage>
</organism>
<evidence type="ECO:0000256" key="2">
    <source>
        <dbReference type="RuleBase" id="RU368010"/>
    </source>
</evidence>
<keyword evidence="2" id="KW-0333">Golgi apparatus</keyword>
<dbReference type="GO" id="GO:0015031">
    <property type="term" value="P:protein transport"/>
    <property type="evidence" value="ECO:0007669"/>
    <property type="project" value="UniProtKB-UniRule"/>
</dbReference>
<dbReference type="GO" id="GO:0000938">
    <property type="term" value="C:GARP complex"/>
    <property type="evidence" value="ECO:0007669"/>
    <property type="project" value="UniProtKB-UniRule"/>
</dbReference>
<dbReference type="Pfam" id="PF08700">
    <property type="entry name" value="VPS51_Exo84_N"/>
    <property type="match status" value="1"/>
</dbReference>
<keyword evidence="2" id="KW-0813">Transport</keyword>
<feature type="compositionally biased region" description="Low complexity" evidence="3">
    <location>
        <begin position="7"/>
        <end position="28"/>
    </location>
</feature>
<proteinExistence type="inferred from homology"/>
<dbReference type="EMBL" id="ML993884">
    <property type="protein sequence ID" value="KAF2204118.1"/>
    <property type="molecule type" value="Genomic_DNA"/>
</dbReference>
<evidence type="ECO:0000256" key="1">
    <source>
        <dbReference type="ARBA" id="ARBA00006080"/>
    </source>
</evidence>
<dbReference type="PANTHER" id="PTHR15954:SF4">
    <property type="entry name" value="VACUOLAR PROTEIN SORTING-ASSOCIATED PROTEIN 51 HOMOLOG"/>
    <property type="match status" value="1"/>
</dbReference>
<dbReference type="InterPro" id="IPR014812">
    <property type="entry name" value="Vps51"/>
</dbReference>
<sequence length="275" mass="30016">MATISTPRASLSVRSPSSTRSSLDTSATPSIRTPTTSGPSSIRTVAPRRNRAALRDYYGLKGATAASDSKLGEDSDLRILPIESIDGDETLTELDKEGFDAQAYVDNILSTAGLEGVLKVEADLVSQIRNLDSDRKSLVYDNYSKLIAATDTIRKMRTNMDPLAPTTHTLSPAISHIAETAASLSASMQEHPGKSKPDVRVGTQTDTIKVEQRKTVKWVLATPQRLRKLVDDGYGEEAQKEWIEIRRILDKWKGVEGASELREECEGILKGDGET</sequence>
<keyword evidence="2" id="KW-0445">Lipid transport</keyword>
<feature type="region of interest" description="Disordered" evidence="3">
    <location>
        <begin position="1"/>
        <end position="46"/>
    </location>
</feature>